<feature type="region of interest" description="Disordered" evidence="1">
    <location>
        <begin position="61"/>
        <end position="81"/>
    </location>
</feature>
<sequence>MRAVRGEVVSSKPVALTKAARVFSLFAASDDSGLPSDGGALLLCAAEAAMELHVYRRYGLASGQSEEKRPKKRKRKNDACSASDKAKIQLLFGVLD</sequence>
<proteinExistence type="predicted"/>
<dbReference type="eggNOG" id="ENOG502R60I">
    <property type="taxonomic scope" value="Eukaryota"/>
</dbReference>
<dbReference type="PaxDb" id="65489-OBART03G01290.1"/>
<dbReference type="AlphaFoldDB" id="A0A0D3FD04"/>
<evidence type="ECO:0000313" key="2">
    <source>
        <dbReference type="EnsemblPlants" id="OBART03G01290.1"/>
    </source>
</evidence>
<keyword evidence="3" id="KW-1185">Reference proteome</keyword>
<organism evidence="2">
    <name type="scientific">Oryza barthii</name>
    <dbReference type="NCBI Taxonomy" id="65489"/>
    <lineage>
        <taxon>Eukaryota</taxon>
        <taxon>Viridiplantae</taxon>
        <taxon>Streptophyta</taxon>
        <taxon>Embryophyta</taxon>
        <taxon>Tracheophyta</taxon>
        <taxon>Spermatophyta</taxon>
        <taxon>Magnoliopsida</taxon>
        <taxon>Liliopsida</taxon>
        <taxon>Poales</taxon>
        <taxon>Poaceae</taxon>
        <taxon>BOP clade</taxon>
        <taxon>Oryzoideae</taxon>
        <taxon>Oryzeae</taxon>
        <taxon>Oryzinae</taxon>
        <taxon>Oryza</taxon>
    </lineage>
</organism>
<reference evidence="2" key="1">
    <citation type="journal article" date="2009" name="Rice">
        <title>De Novo Next Generation Sequencing of Plant Genomes.</title>
        <authorList>
            <person name="Rounsley S."/>
            <person name="Marri P.R."/>
            <person name="Yu Y."/>
            <person name="He R."/>
            <person name="Sisneros N."/>
            <person name="Goicoechea J.L."/>
            <person name="Lee S.J."/>
            <person name="Angelova A."/>
            <person name="Kudrna D."/>
            <person name="Luo M."/>
            <person name="Affourtit J."/>
            <person name="Desany B."/>
            <person name="Knight J."/>
            <person name="Niazi F."/>
            <person name="Egholm M."/>
            <person name="Wing R.A."/>
        </authorList>
    </citation>
    <scope>NUCLEOTIDE SEQUENCE [LARGE SCALE GENOMIC DNA]</scope>
    <source>
        <strain evidence="2">cv. IRGC 105608</strain>
    </source>
</reference>
<dbReference type="Gramene" id="OBART03G01290.1">
    <property type="protein sequence ID" value="OBART03G01290.1"/>
    <property type="gene ID" value="OBART03G01290"/>
</dbReference>
<protein>
    <submittedName>
        <fullName evidence="2">Uncharacterized protein</fullName>
    </submittedName>
</protein>
<evidence type="ECO:0000256" key="1">
    <source>
        <dbReference type="SAM" id="MobiDB-lite"/>
    </source>
</evidence>
<evidence type="ECO:0000313" key="3">
    <source>
        <dbReference type="Proteomes" id="UP000026960"/>
    </source>
</evidence>
<dbReference type="EnsemblPlants" id="OBART03G01290.1">
    <property type="protein sequence ID" value="OBART03G01290.1"/>
    <property type="gene ID" value="OBART03G01290"/>
</dbReference>
<dbReference type="HOGENOM" id="CLU_2430259_0_0_1"/>
<dbReference type="Proteomes" id="UP000026960">
    <property type="component" value="Chromosome 3"/>
</dbReference>
<reference evidence="2" key="2">
    <citation type="submission" date="2015-03" db="UniProtKB">
        <authorList>
            <consortium name="EnsemblPlants"/>
        </authorList>
    </citation>
    <scope>IDENTIFICATION</scope>
</reference>
<name>A0A0D3FD04_9ORYZ</name>
<accession>A0A0D3FD04</accession>